<dbReference type="Pfam" id="PF12728">
    <property type="entry name" value="HTH_17"/>
    <property type="match status" value="1"/>
</dbReference>
<comment type="caution">
    <text evidence="2">The sequence shown here is derived from an EMBL/GenBank/DDBJ whole genome shotgun (WGS) entry which is preliminary data.</text>
</comment>
<name>A0A0N8H9A1_9BACT</name>
<dbReference type="STRING" id="1605367.AFM12_18780"/>
<protein>
    <recommendedName>
        <fullName evidence="1">Helix-turn-helix domain-containing protein</fullName>
    </recommendedName>
</protein>
<keyword evidence="3" id="KW-1185">Reference proteome</keyword>
<proteinExistence type="predicted"/>
<feature type="domain" description="Helix-turn-helix" evidence="1">
    <location>
        <begin position="53"/>
        <end position="97"/>
    </location>
</feature>
<organism evidence="2 3">
    <name type="scientific">Jiulongibacter sediminis</name>
    <dbReference type="NCBI Taxonomy" id="1605367"/>
    <lineage>
        <taxon>Bacteria</taxon>
        <taxon>Pseudomonadati</taxon>
        <taxon>Bacteroidota</taxon>
        <taxon>Cytophagia</taxon>
        <taxon>Cytophagales</taxon>
        <taxon>Leadbetterellaceae</taxon>
        <taxon>Jiulongibacter</taxon>
    </lineage>
</organism>
<dbReference type="Proteomes" id="UP000050454">
    <property type="component" value="Unassembled WGS sequence"/>
</dbReference>
<dbReference type="InterPro" id="IPR009061">
    <property type="entry name" value="DNA-bd_dom_put_sf"/>
</dbReference>
<dbReference type="AlphaFoldDB" id="A0A0N8H9A1"/>
<reference evidence="2 3" key="1">
    <citation type="submission" date="2015-07" db="EMBL/GenBank/DDBJ databases">
        <title>The draft genome sequence of Leadbetterella sp. JN14-9.</title>
        <authorList>
            <person name="Liu Y."/>
            <person name="Du J."/>
            <person name="Shao Z."/>
        </authorList>
    </citation>
    <scope>NUCLEOTIDE SEQUENCE [LARGE SCALE GENOMIC DNA]</scope>
    <source>
        <strain evidence="2 3">JN14-9</strain>
    </source>
</reference>
<accession>A0A0N8H9A1</accession>
<evidence type="ECO:0000313" key="3">
    <source>
        <dbReference type="Proteomes" id="UP000050454"/>
    </source>
</evidence>
<dbReference type="SUPFAM" id="SSF46955">
    <property type="entry name" value="Putative DNA-binding domain"/>
    <property type="match status" value="1"/>
</dbReference>
<dbReference type="EMBL" id="LGTQ01000015">
    <property type="protein sequence ID" value="KPM46796.1"/>
    <property type="molecule type" value="Genomic_DNA"/>
</dbReference>
<evidence type="ECO:0000313" key="2">
    <source>
        <dbReference type="EMBL" id="KPM46796.1"/>
    </source>
</evidence>
<dbReference type="RefSeq" id="WP_055151765.1">
    <property type="nucleotide sequence ID" value="NZ_JXSZ01000015.1"/>
</dbReference>
<dbReference type="InterPro" id="IPR041657">
    <property type="entry name" value="HTH_17"/>
</dbReference>
<sequence>MITHDKQSHPLFTLSIGQFESLMKDLIDESASRSKKFDSDPKNEEAEYMNGRKAAVYLNISVPTLTKLSREKKIPVYRISESRVLYAKSDLDAFVRSSKEL</sequence>
<evidence type="ECO:0000259" key="1">
    <source>
        <dbReference type="Pfam" id="PF12728"/>
    </source>
</evidence>
<gene>
    <name evidence="2" type="ORF">AFM12_18780</name>
</gene>